<feature type="transmembrane region" description="Helical" evidence="1">
    <location>
        <begin position="128"/>
        <end position="152"/>
    </location>
</feature>
<reference evidence="3 5" key="2">
    <citation type="submission" date="2018-06" db="EMBL/GenBank/DDBJ databases">
        <authorList>
            <consortium name="Pathogen Informatics"/>
            <person name="Doyle S."/>
        </authorList>
    </citation>
    <scope>NUCLEOTIDE SEQUENCE [LARGE SCALE GENOMIC DNA]</scope>
    <source>
        <strain evidence="3 5">NCTC12388</strain>
    </source>
</reference>
<dbReference type="EMBL" id="LNYE01000029">
    <property type="protein sequence ID" value="KTD06222.1"/>
    <property type="molecule type" value="Genomic_DNA"/>
</dbReference>
<organism evidence="3 5">
    <name type="scientific">Legionella gratiana</name>
    <dbReference type="NCBI Taxonomy" id="45066"/>
    <lineage>
        <taxon>Bacteria</taxon>
        <taxon>Pseudomonadati</taxon>
        <taxon>Pseudomonadota</taxon>
        <taxon>Gammaproteobacteria</taxon>
        <taxon>Legionellales</taxon>
        <taxon>Legionellaceae</taxon>
        <taxon>Legionella</taxon>
    </lineage>
</organism>
<evidence type="ECO:0000313" key="2">
    <source>
        <dbReference type="EMBL" id="KTD06222.1"/>
    </source>
</evidence>
<keyword evidence="1" id="KW-1133">Transmembrane helix</keyword>
<evidence type="ECO:0000313" key="3">
    <source>
        <dbReference type="EMBL" id="STX43115.1"/>
    </source>
</evidence>
<proteinExistence type="predicted"/>
<feature type="transmembrane region" description="Helical" evidence="1">
    <location>
        <begin position="172"/>
        <end position="200"/>
    </location>
</feature>
<dbReference type="AlphaFoldDB" id="A0A378J674"/>
<evidence type="ECO:0000313" key="4">
    <source>
        <dbReference type="Proteomes" id="UP000054691"/>
    </source>
</evidence>
<dbReference type="RefSeq" id="WP_058500085.1">
    <property type="nucleotide sequence ID" value="NZ_CAAAHW010000001.1"/>
</dbReference>
<dbReference type="EMBL" id="UGOB01000001">
    <property type="protein sequence ID" value="STX43115.1"/>
    <property type="molecule type" value="Genomic_DNA"/>
</dbReference>
<feature type="transmembrane region" description="Helical" evidence="1">
    <location>
        <begin position="313"/>
        <end position="335"/>
    </location>
</feature>
<dbReference type="OrthoDB" id="5492344at2"/>
<dbReference type="Proteomes" id="UP000054691">
    <property type="component" value="Unassembled WGS sequence"/>
</dbReference>
<protein>
    <submittedName>
        <fullName evidence="3">LphB</fullName>
    </submittedName>
</protein>
<feature type="transmembrane region" description="Helical" evidence="1">
    <location>
        <begin position="287"/>
        <end position="307"/>
    </location>
</feature>
<accession>A0A378J674</accession>
<reference evidence="2 4" key="1">
    <citation type="submission" date="2015-11" db="EMBL/GenBank/DDBJ databases">
        <title>Genomic analysis of 38 Legionella species identifies large and diverse effector repertoires.</title>
        <authorList>
            <person name="Burstein D."/>
            <person name="Amaro F."/>
            <person name="Zusman T."/>
            <person name="Lifshitz Z."/>
            <person name="Cohen O."/>
            <person name="Gilbert J.A."/>
            <person name="Pupko T."/>
            <person name="Shuman H.A."/>
            <person name="Segal G."/>
        </authorList>
    </citation>
    <scope>NUCLEOTIDE SEQUENCE [LARGE SCALE GENOMIC DNA]</scope>
    <source>
        <strain evidence="2 4">Lyon 8420412</strain>
    </source>
</reference>
<feature type="transmembrane region" description="Helical" evidence="1">
    <location>
        <begin position="212"/>
        <end position="233"/>
    </location>
</feature>
<evidence type="ECO:0000256" key="1">
    <source>
        <dbReference type="SAM" id="Phobius"/>
    </source>
</evidence>
<name>A0A378J674_9GAMM</name>
<keyword evidence="4" id="KW-1185">Reference proteome</keyword>
<evidence type="ECO:0000313" key="5">
    <source>
        <dbReference type="Proteomes" id="UP000254476"/>
    </source>
</evidence>
<feature type="transmembrane region" description="Helical" evidence="1">
    <location>
        <begin position="342"/>
        <end position="360"/>
    </location>
</feature>
<gene>
    <name evidence="2" type="ORF">Lgra_2999</name>
    <name evidence="3" type="ORF">NCTC12388_00960</name>
</gene>
<sequence length="511" mass="59599">MKSELRWYDCIFIVLFFYLLILQIQAIWPFTIDDMYISLRYSRHWVAGNGLLWNVQAPPVEGYSNFLFVALGALTLLLKGNPIIVLKIAGLIGLYFTCYFIYLISRFWFSKRKSLLPCLGLLLYKGQIIWAISGLETAVYQAFICGTVYFCFRGMGYQLFPHSRSKSENIYFIFAGLFLALAGMTRPEAPALMILFFILLCWDRPQKEIKHYWQGVFLFCAALALFYGPYFLWRLTYFGFLFPNSVYCKGLSNVFTLTLDRNYLKLIWPFALLALPACSMSEGKRHYFLWLPSVLYLIMLVNSDPIVAFDNRLFLPAFALLLPLALLGISTLVDAFWQKRDFVFNTLFYLIYFTVVFFFIPKMSLSDYRYFYQNPIRGEQLRIKVVDWLNSHVAFGASVVLADCGLIPYLSHLNFIDSYCLNNLTMAHYPEKLRYELFCNTILHKKPEVIILTSLIEQRKVIYTPSDVCLKKLLNKQNKYTLSQIYMTNNSDSIYRYEIYTNSSVISPISQ</sequence>
<dbReference type="Proteomes" id="UP000254476">
    <property type="component" value="Unassembled WGS sequence"/>
</dbReference>
<dbReference type="STRING" id="45066.Lgra_2999"/>
<feature type="transmembrane region" description="Helical" evidence="1">
    <location>
        <begin position="7"/>
        <end position="28"/>
    </location>
</feature>
<feature type="transmembrane region" description="Helical" evidence="1">
    <location>
        <begin position="85"/>
        <end position="108"/>
    </location>
</feature>
<keyword evidence="1" id="KW-0812">Transmembrane</keyword>
<keyword evidence="1" id="KW-0472">Membrane</keyword>